<protein>
    <recommendedName>
        <fullName evidence="1">Isoaspartyl dipeptidase</fullName>
        <ecNumber evidence="1">3.4.19.-</ecNumber>
    </recommendedName>
</protein>
<dbReference type="PANTHER" id="PTHR11647:SF1">
    <property type="entry name" value="COLLAPSIN RESPONSE MEDIATOR PROTEIN"/>
    <property type="match status" value="1"/>
</dbReference>
<dbReference type="InterPro" id="IPR050378">
    <property type="entry name" value="Metallo-dep_Hydrolases_sf"/>
</dbReference>
<feature type="binding site" evidence="4">
    <location>
        <position position="196"/>
    </location>
    <ligand>
        <name>Zn(2+)</name>
        <dbReference type="ChEBI" id="CHEBI:29105"/>
        <label>2</label>
        <note>catalytic</note>
    </ligand>
</feature>
<evidence type="ECO:0000313" key="6">
    <source>
        <dbReference type="EMBL" id="PPV12285.1"/>
    </source>
</evidence>
<dbReference type="InterPro" id="IPR032466">
    <property type="entry name" value="Metal_Hydrolase"/>
</dbReference>
<feature type="binding site" evidence="3">
    <location>
        <position position="228"/>
    </location>
    <ligand>
        <name>substrate</name>
    </ligand>
</feature>
<feature type="binding site" evidence="3">
    <location>
        <position position="100"/>
    </location>
    <ligand>
        <name>substrate</name>
    </ligand>
</feature>
<dbReference type="RefSeq" id="WP_043665017.1">
    <property type="nucleotide sequence ID" value="NZ_JSEG01000014.1"/>
</dbReference>
<dbReference type="GO" id="GO:0046872">
    <property type="term" value="F:metal ion binding"/>
    <property type="evidence" value="ECO:0007669"/>
    <property type="project" value="UniProtKB-KW"/>
</dbReference>
<comment type="function">
    <text evidence="1">Catalyzes the hydrolytic cleavage of a subset of L-isoaspartyl (L-beta-aspartyl) dipeptides. Used to degrade proteins damaged by L-isoaspartyl residues formation.</text>
</comment>
<dbReference type="SUPFAM" id="SSF51338">
    <property type="entry name" value="Composite domain of metallo-dependent hydrolases"/>
    <property type="match status" value="1"/>
</dbReference>
<dbReference type="GO" id="GO:0008798">
    <property type="term" value="F:beta-aspartyl-peptidase activity"/>
    <property type="evidence" value="ECO:0007669"/>
    <property type="project" value="InterPro"/>
</dbReference>
<feature type="binding site" evidence="3">
    <location>
        <position position="164"/>
    </location>
    <ligand>
        <name>substrate</name>
    </ligand>
</feature>
<dbReference type="GO" id="GO:0006508">
    <property type="term" value="P:proteolysis"/>
    <property type="evidence" value="ECO:0007669"/>
    <property type="project" value="UniProtKB-KW"/>
</dbReference>
<comment type="PTM">
    <text evidence="1">Carboxylation allows a single lysine to coordinate two zinc ions.</text>
</comment>
<dbReference type="PIRSF" id="PIRSF001238">
    <property type="entry name" value="IadA"/>
    <property type="match status" value="1"/>
</dbReference>
<keyword evidence="1 4" id="KW-0862">Zinc</keyword>
<evidence type="ECO:0000256" key="1">
    <source>
        <dbReference type="PIRNR" id="PIRNR001238"/>
    </source>
</evidence>
<comment type="cofactor">
    <cofactor evidence="1 4">
        <name>Zn(2+)</name>
        <dbReference type="ChEBI" id="CHEBI:29105"/>
    </cofactor>
    <text evidence="1 4">Binds 2 Zn(2+) ions per subunit.</text>
</comment>
<dbReference type="GO" id="GO:0016810">
    <property type="term" value="F:hydrolase activity, acting on carbon-nitrogen (but not peptide) bonds"/>
    <property type="evidence" value="ECO:0007669"/>
    <property type="project" value="InterPro"/>
</dbReference>
<keyword evidence="1" id="KW-0482">Metalloprotease</keyword>
<dbReference type="EC" id="3.4.19.-" evidence="1"/>
<evidence type="ECO:0000256" key="4">
    <source>
        <dbReference type="PIRSR" id="PIRSR001238-3"/>
    </source>
</evidence>
<sequence length="391" mass="42466">MISLIKGCRVYSPNDIGIKDVLLAGGKIEGIYDNIELKDDLLKINIIDGNKKLMFPGFIDSHVHIIGGGGEGGYHTRTPEIQLSSLIESGITSVVGCIGTDGVCRDMNSLIAKVKSLKEEGMSAYAYTGSYEVPVKTATESIKSDLMLIEEIIGVGEIALSDHRSSQPSFDGFVNLVAQSRVGGLLSNKAGIVNVHLGEGMRRLKYLFDLIEQTEIPSEQLLPTHINRNSDLFEMGLEYVKKGGYIDLTTSCDLEHMENGELRAGEGLGVFLEKGMEIEHMTFSSDGNGSMPRFDKNGNLAGLGICSVSSLYREVKFAINEFNVPIDKAISVITSNVAKLLKLNNKGRIEEGKDADLVIVDEDNLDIDIVFANGKKVVEKGKAVVKGTFEQ</sequence>
<feature type="binding site" evidence="3">
    <location>
        <begin position="69"/>
        <end position="71"/>
    </location>
    <ligand>
        <name>substrate</name>
    </ligand>
</feature>
<proteinExistence type="inferred from homology"/>
<dbReference type="EMBL" id="LRDH01000151">
    <property type="protein sequence ID" value="PPV12285.1"/>
    <property type="molecule type" value="Genomic_DNA"/>
</dbReference>
<comment type="similarity">
    <text evidence="1">Belongs to the peptidase M38 family.</text>
</comment>
<dbReference type="GO" id="GO:0008237">
    <property type="term" value="F:metallopeptidase activity"/>
    <property type="evidence" value="ECO:0007669"/>
    <property type="project" value="UniProtKB-KW"/>
</dbReference>
<dbReference type="SUPFAM" id="SSF51556">
    <property type="entry name" value="Metallo-dependent hydrolases"/>
    <property type="match status" value="1"/>
</dbReference>
<keyword evidence="1" id="KW-0645">Protease</keyword>
<dbReference type="PANTHER" id="PTHR11647">
    <property type="entry name" value="HYDRANTOINASE/DIHYDROPYRIMIDINASE FAMILY MEMBER"/>
    <property type="match status" value="1"/>
</dbReference>
<dbReference type="InterPro" id="IPR010229">
    <property type="entry name" value="Pept_M38_dipep"/>
</dbReference>
<dbReference type="AlphaFoldDB" id="A0A2S7F679"/>
<accession>A0A2S7F679</accession>
<dbReference type="Gene3D" id="2.30.40.10">
    <property type="entry name" value="Urease, subunit C, domain 1"/>
    <property type="match status" value="1"/>
</dbReference>
<feature type="binding site" evidence="4">
    <location>
        <position position="62"/>
    </location>
    <ligand>
        <name>Zn(2+)</name>
        <dbReference type="ChEBI" id="CHEBI:29105"/>
        <label>1</label>
        <note>catalytic</note>
    </ligand>
</feature>
<comment type="caution">
    <text evidence="6">The sequence shown here is derived from an EMBL/GenBank/DDBJ whole genome shotgun (WGS) entry which is preliminary data.</text>
</comment>
<evidence type="ECO:0000256" key="3">
    <source>
        <dbReference type="PIRSR" id="PIRSR001238-2"/>
    </source>
</evidence>
<evidence type="ECO:0000259" key="5">
    <source>
        <dbReference type="Pfam" id="PF01979"/>
    </source>
</evidence>
<feature type="binding site" evidence="4">
    <location>
        <position position="286"/>
    </location>
    <ligand>
        <name>Zn(2+)</name>
        <dbReference type="ChEBI" id="CHEBI:29105"/>
        <label>1</label>
        <note>catalytic</note>
    </ligand>
</feature>
<dbReference type="Proteomes" id="UP000238081">
    <property type="component" value="Unassembled WGS sequence"/>
</dbReference>
<evidence type="ECO:0000313" key="7">
    <source>
        <dbReference type="Proteomes" id="UP000238081"/>
    </source>
</evidence>
<dbReference type="NCBIfam" id="TIGR01975">
    <property type="entry name" value="isoAsp_dipep"/>
    <property type="match status" value="1"/>
</dbReference>
<feature type="binding site" evidence="4">
    <location>
        <position position="225"/>
    </location>
    <ligand>
        <name>Zn(2+)</name>
        <dbReference type="ChEBI" id="CHEBI:29105"/>
        <label>2</label>
        <note>catalytic</note>
    </ligand>
</feature>
<evidence type="ECO:0000256" key="2">
    <source>
        <dbReference type="PIRSR" id="PIRSR001238-1"/>
    </source>
</evidence>
<feature type="binding site" evidence="3">
    <location>
        <position position="290"/>
    </location>
    <ligand>
        <name>substrate</name>
    </ligand>
</feature>
<feature type="active site" description="Proton acceptor" evidence="2">
    <location>
        <position position="286"/>
    </location>
</feature>
<feature type="binding site" evidence="4">
    <location>
        <position position="64"/>
    </location>
    <ligand>
        <name>Zn(2+)</name>
        <dbReference type="ChEBI" id="CHEBI:29105"/>
        <label>1</label>
        <note>catalytic</note>
    </ligand>
</feature>
<dbReference type="GO" id="GO:0005737">
    <property type="term" value="C:cytoplasm"/>
    <property type="evidence" value="ECO:0007669"/>
    <property type="project" value="UniProtKB-SubCell"/>
</dbReference>
<dbReference type="Gene3D" id="3.20.20.140">
    <property type="entry name" value="Metal-dependent hydrolases"/>
    <property type="match status" value="1"/>
</dbReference>
<name>A0A2S7F679_CLOBU</name>
<dbReference type="InterPro" id="IPR011059">
    <property type="entry name" value="Metal-dep_hydrolase_composite"/>
</dbReference>
<comment type="subcellular location">
    <subcellularLocation>
        <location evidence="1">Cytoplasm</location>
    </subcellularLocation>
</comment>
<dbReference type="InterPro" id="IPR006680">
    <property type="entry name" value="Amidohydro-rel"/>
</dbReference>
<reference evidence="6 7" key="1">
    <citation type="submission" date="2016-01" db="EMBL/GenBank/DDBJ databases">
        <title>Characterization of the Clostridium difficile lineages that are prevalent in Hong Kong and China.</title>
        <authorList>
            <person name="Kwok J.S.-L."/>
            <person name="Lam W.-Y."/>
            <person name="Ip M."/>
            <person name="Chan T.-F."/>
            <person name="Hawkey P.M."/>
            <person name="Tsui S.K.-W."/>
        </authorList>
    </citation>
    <scope>NUCLEOTIDE SEQUENCE [LARGE SCALE GENOMIC DNA]</scope>
    <source>
        <strain evidence="6 7">300064</strain>
    </source>
</reference>
<gene>
    <name evidence="6" type="ORF">AWN73_05505</name>
</gene>
<feature type="binding site" evidence="3">
    <location>
        <position position="131"/>
    </location>
    <ligand>
        <name>substrate</name>
    </ligand>
</feature>
<dbReference type="Pfam" id="PF01979">
    <property type="entry name" value="Amidohydro_1"/>
    <property type="match status" value="1"/>
</dbReference>
<organism evidence="6 7">
    <name type="scientific">Clostridium butyricum</name>
    <dbReference type="NCBI Taxonomy" id="1492"/>
    <lineage>
        <taxon>Bacteria</taxon>
        <taxon>Bacillati</taxon>
        <taxon>Bacillota</taxon>
        <taxon>Clostridia</taxon>
        <taxon>Eubacteriales</taxon>
        <taxon>Clostridiaceae</taxon>
        <taxon>Clostridium</taxon>
    </lineage>
</organism>
<keyword evidence="1 4" id="KW-0479">Metal-binding</keyword>
<keyword evidence="1" id="KW-0378">Hydrolase</keyword>
<feature type="domain" description="Amidohydrolase-related" evidence="5">
    <location>
        <begin position="277"/>
        <end position="377"/>
    </location>
</feature>